<dbReference type="GO" id="GO:0008270">
    <property type="term" value="F:zinc ion binding"/>
    <property type="evidence" value="ECO:0007669"/>
    <property type="project" value="UniProtKB-KW"/>
</dbReference>
<evidence type="ECO:0000313" key="7">
    <source>
        <dbReference type="EMBL" id="SMF40665.1"/>
    </source>
</evidence>
<evidence type="ECO:0000256" key="5">
    <source>
        <dbReference type="SAM" id="MobiDB-lite"/>
    </source>
</evidence>
<dbReference type="RefSeq" id="WP_085123865.1">
    <property type="nucleotide sequence ID" value="NZ_FWZX01000014.1"/>
</dbReference>
<name>A0A1Y6C2Q6_9PROT</name>
<evidence type="ECO:0000259" key="6">
    <source>
        <dbReference type="Pfam" id="PF01258"/>
    </source>
</evidence>
<evidence type="ECO:0000256" key="2">
    <source>
        <dbReference type="ARBA" id="ARBA00022771"/>
    </source>
</evidence>
<dbReference type="Proteomes" id="UP000192917">
    <property type="component" value="Unassembled WGS sequence"/>
</dbReference>
<protein>
    <submittedName>
        <fullName evidence="7">Transcriptional regulator, TraR/DksA family</fullName>
    </submittedName>
</protein>
<dbReference type="PANTHER" id="PTHR33823">
    <property type="entry name" value="RNA POLYMERASE-BINDING TRANSCRIPTION FACTOR DKSA-RELATED"/>
    <property type="match status" value="1"/>
</dbReference>
<keyword evidence="1" id="KW-0479">Metal-binding</keyword>
<feature type="zinc finger region" description="dksA C4-type" evidence="4">
    <location>
        <begin position="91"/>
        <end position="115"/>
    </location>
</feature>
<dbReference type="PROSITE" id="PS51128">
    <property type="entry name" value="ZF_DKSA_2"/>
    <property type="match status" value="1"/>
</dbReference>
<keyword evidence="8" id="KW-1185">Reference proteome</keyword>
<organism evidence="7 8">
    <name type="scientific">Tistlia consotensis USBA 355</name>
    <dbReference type="NCBI Taxonomy" id="560819"/>
    <lineage>
        <taxon>Bacteria</taxon>
        <taxon>Pseudomonadati</taxon>
        <taxon>Pseudomonadota</taxon>
        <taxon>Alphaproteobacteria</taxon>
        <taxon>Rhodospirillales</taxon>
        <taxon>Rhodovibrionaceae</taxon>
        <taxon>Tistlia</taxon>
    </lineage>
</organism>
<keyword evidence="3" id="KW-0862">Zinc</keyword>
<feature type="region of interest" description="Disordered" evidence="5">
    <location>
        <begin position="30"/>
        <end position="51"/>
    </location>
</feature>
<dbReference type="Gene3D" id="1.20.120.910">
    <property type="entry name" value="DksA, coiled-coil domain"/>
    <property type="match status" value="1"/>
</dbReference>
<feature type="compositionally biased region" description="Basic and acidic residues" evidence="5">
    <location>
        <begin position="30"/>
        <end position="41"/>
    </location>
</feature>
<dbReference type="InterPro" id="IPR000962">
    <property type="entry name" value="Znf_DskA_TraR"/>
</dbReference>
<gene>
    <name evidence="7" type="ORF">SAMN05428998_11437</name>
</gene>
<accession>A0A1Y6C2Q6</accession>
<dbReference type="Pfam" id="PF01258">
    <property type="entry name" value="zf-dskA_traR"/>
    <property type="match status" value="1"/>
</dbReference>
<dbReference type="SUPFAM" id="SSF57716">
    <property type="entry name" value="Glucocorticoid receptor-like (DNA-binding domain)"/>
    <property type="match status" value="1"/>
</dbReference>
<sequence>MPDDDLPDAAGLAALRAELERRLAELERLEAATRDDRRPVELDQQSSGRLTRMDALQQQQMALATGQRRQAAGQRIRAALARMDAGDYGWCLSCDEAIEPARLRLDPATPLCLACQQGGEQR</sequence>
<dbReference type="AlphaFoldDB" id="A0A1Y6C2Q6"/>
<proteinExistence type="predicted"/>
<keyword evidence="2" id="KW-0863">Zinc-finger</keyword>
<reference evidence="7 8" key="1">
    <citation type="submission" date="2017-04" db="EMBL/GenBank/DDBJ databases">
        <authorList>
            <person name="Afonso C.L."/>
            <person name="Miller P.J."/>
            <person name="Scott M.A."/>
            <person name="Spackman E."/>
            <person name="Goraichik I."/>
            <person name="Dimitrov K.M."/>
            <person name="Suarez D.L."/>
            <person name="Swayne D.E."/>
        </authorList>
    </citation>
    <scope>NUCLEOTIDE SEQUENCE [LARGE SCALE GENOMIC DNA]</scope>
    <source>
        <strain evidence="7 8">USBA 355</strain>
    </source>
</reference>
<evidence type="ECO:0000256" key="1">
    <source>
        <dbReference type="ARBA" id="ARBA00022723"/>
    </source>
</evidence>
<evidence type="ECO:0000256" key="4">
    <source>
        <dbReference type="PROSITE-ProRule" id="PRU00510"/>
    </source>
</evidence>
<feature type="domain" description="Zinc finger DksA/TraR C4-type" evidence="6">
    <location>
        <begin position="86"/>
        <end position="118"/>
    </location>
</feature>
<dbReference type="EMBL" id="FWZX01000014">
    <property type="protein sequence ID" value="SMF40665.1"/>
    <property type="molecule type" value="Genomic_DNA"/>
</dbReference>
<evidence type="ECO:0000256" key="3">
    <source>
        <dbReference type="ARBA" id="ARBA00022833"/>
    </source>
</evidence>
<evidence type="ECO:0000313" key="8">
    <source>
        <dbReference type="Proteomes" id="UP000192917"/>
    </source>
</evidence>
<dbReference type="STRING" id="560819.SAMN05428998_11437"/>